<dbReference type="GeneID" id="9797911"/>
<evidence type="ECO:0000256" key="6">
    <source>
        <dbReference type="ARBA" id="ARBA00023015"/>
    </source>
</evidence>
<evidence type="ECO:0000256" key="12">
    <source>
        <dbReference type="SAM" id="MobiDB-lite"/>
    </source>
</evidence>
<keyword evidence="4 11" id="KW-0863">Zinc-finger</keyword>
<dbReference type="CDD" id="cd06960">
    <property type="entry name" value="NR_DBD_HNF4A"/>
    <property type="match status" value="1"/>
</dbReference>
<dbReference type="RefSeq" id="XP_003102676.2">
    <property type="nucleotide sequence ID" value="XM_003102628.2"/>
</dbReference>
<dbReference type="AlphaFoldDB" id="A0A6A5FWS5"/>
<evidence type="ECO:0000256" key="7">
    <source>
        <dbReference type="ARBA" id="ARBA00023125"/>
    </source>
</evidence>
<comment type="caution">
    <text evidence="16">The sequence shown here is derived from an EMBL/GenBank/DDBJ whole genome shotgun (WGS) entry which is preliminary data.</text>
</comment>
<comment type="subcellular location">
    <subcellularLocation>
        <location evidence="1 11">Nucleus</location>
    </subcellularLocation>
</comment>
<keyword evidence="5 11" id="KW-0862">Zinc</keyword>
<feature type="domain" description="NR LBD" evidence="15">
    <location>
        <begin position="175"/>
        <end position="440"/>
    </location>
</feature>
<keyword evidence="9 11" id="KW-0675">Receptor</keyword>
<dbReference type="GO" id="GO:0005634">
    <property type="term" value="C:nucleus"/>
    <property type="evidence" value="ECO:0007669"/>
    <property type="project" value="UniProtKB-SubCell"/>
</dbReference>
<evidence type="ECO:0000256" key="9">
    <source>
        <dbReference type="ARBA" id="ARBA00023170"/>
    </source>
</evidence>
<keyword evidence="8 11" id="KW-0804">Transcription</keyword>
<dbReference type="GO" id="GO:0008270">
    <property type="term" value="F:zinc ion binding"/>
    <property type="evidence" value="ECO:0007669"/>
    <property type="project" value="UniProtKB-KW"/>
</dbReference>
<dbReference type="PROSITE" id="PS51843">
    <property type="entry name" value="NR_LBD"/>
    <property type="match status" value="1"/>
</dbReference>
<dbReference type="KEGG" id="crq:GCK72_023430"/>
<dbReference type="InterPro" id="IPR035500">
    <property type="entry name" value="NHR-like_dom_sf"/>
</dbReference>
<dbReference type="GO" id="GO:0003700">
    <property type="term" value="F:DNA-binding transcription factor activity"/>
    <property type="evidence" value="ECO:0007669"/>
    <property type="project" value="InterPro"/>
</dbReference>
<feature type="domain" description="Nuclear receptor" evidence="14">
    <location>
        <begin position="71"/>
        <end position="146"/>
    </location>
</feature>
<dbReference type="EMBL" id="WUAV01000006">
    <property type="protein sequence ID" value="KAF1746972.1"/>
    <property type="molecule type" value="Genomic_DNA"/>
</dbReference>
<keyword evidence="10 11" id="KW-0539">Nucleus</keyword>
<dbReference type="FunFam" id="3.30.50.10:FF:000030">
    <property type="entry name" value="Nuclear Hormone Receptor family"/>
    <property type="match status" value="1"/>
</dbReference>
<dbReference type="PROSITE" id="PS00031">
    <property type="entry name" value="NUCLEAR_REC_DBD_1"/>
    <property type="match status" value="1"/>
</dbReference>
<comment type="similarity">
    <text evidence="2 11">Belongs to the nuclear hormone receptor family.</text>
</comment>
<dbReference type="PROSITE" id="PS51030">
    <property type="entry name" value="NUCLEAR_REC_DBD_2"/>
    <property type="match status" value="1"/>
</dbReference>
<keyword evidence="13" id="KW-1133">Transmembrane helix</keyword>
<evidence type="ECO:0000256" key="5">
    <source>
        <dbReference type="ARBA" id="ARBA00022833"/>
    </source>
</evidence>
<sequence length="733" mass="83861">MNGTLADQLQNQLANYGQPVMNQRGGNDDPSMYMNGSSASVSNTNGSSSMGNDQKFPSYKRMAQRRKVPEGELCAVCSDLATGYHYGVASCNGCKTFFRRTIVSEQTFICQYNGNCDVNKNIRCACRHCRFNKCLLVGMDAKAIQNDRDRIGPTKKIKMSSGSDDEQATTPHRLQDQEIIDQLTQVEGLCQELRRCIIPEVTGVTHALTSPCLLFETTDLKVDVSLTNTIFKELYPASMNDIRMWNIREMRICIEWAKTFDVYQRLNLFDQFALVRNFAFAFNLLNRVFYSPDHGPDKIVFQNGAFIMRQPQQQVQLSGCRPIYTRQMDEIMIPFRKLQLSVSEFATFKAALFFNPDALDLSPSAKQEVFEERNKYLGALFTCITQKIGIPTGVQKYGSLLMMTASIQNILAQNEENMQVMELFKNWEVDPFVKELYDSPKSKTESVIKERMEYGRMILLVCNKTCAKHRSEIPLWLKEFNQKKGYQEPETITYYYHTYRQPVTFVDTNETTSFPNLIYFIGLKKVVFNGDVNDRRSVDDWMETVDHLHLIKPKIYSDLNEILSDTSNCSMKYLLLSDRPKCPQPSWSIVARIAQDLGIQPVKIRYPLDGITHVLLHKRMPFLSEASCHLSVLLYENSYSDFGDDINPLVVSDWITTLLPQEEGSCPALFETYWHPIEDELTELQQIFFSAELEISERNKRPTFILVGLTSGIAVIILAFSIFWGLNGSGFSE</sequence>
<dbReference type="GO" id="GO:0000978">
    <property type="term" value="F:RNA polymerase II cis-regulatory region sequence-specific DNA binding"/>
    <property type="evidence" value="ECO:0007669"/>
    <property type="project" value="InterPro"/>
</dbReference>
<dbReference type="Pfam" id="PF00105">
    <property type="entry name" value="zf-C4"/>
    <property type="match status" value="1"/>
</dbReference>
<dbReference type="CTD" id="9797911"/>
<dbReference type="SMART" id="SM00399">
    <property type="entry name" value="ZnF_C4"/>
    <property type="match status" value="1"/>
</dbReference>
<dbReference type="CDD" id="cd06157">
    <property type="entry name" value="NR_LBD"/>
    <property type="match status" value="1"/>
</dbReference>
<dbReference type="Gene3D" id="3.30.50.10">
    <property type="entry name" value="Erythroid Transcription Factor GATA-1, subunit A"/>
    <property type="match status" value="1"/>
</dbReference>
<dbReference type="SUPFAM" id="SSF57716">
    <property type="entry name" value="Glucocorticoid receptor-like (DNA-binding domain)"/>
    <property type="match status" value="1"/>
</dbReference>
<dbReference type="InterPro" id="IPR050274">
    <property type="entry name" value="Nuclear_hormone_rcpt_NR2"/>
</dbReference>
<dbReference type="PANTHER" id="PTHR24083">
    <property type="entry name" value="NUCLEAR HORMONE RECEPTOR"/>
    <property type="match status" value="1"/>
</dbReference>
<evidence type="ECO:0000256" key="8">
    <source>
        <dbReference type="ARBA" id="ARBA00023163"/>
    </source>
</evidence>
<feature type="transmembrane region" description="Helical" evidence="13">
    <location>
        <begin position="704"/>
        <end position="726"/>
    </location>
</feature>
<dbReference type="InterPro" id="IPR013088">
    <property type="entry name" value="Znf_NHR/GATA"/>
</dbReference>
<dbReference type="InterPro" id="IPR049636">
    <property type="entry name" value="HNF4-like_DBD"/>
</dbReference>
<dbReference type="SMART" id="SM00430">
    <property type="entry name" value="HOLI"/>
    <property type="match status" value="1"/>
</dbReference>
<dbReference type="PRINTS" id="PR00047">
    <property type="entry name" value="STROIDFINGER"/>
</dbReference>
<evidence type="ECO:0000259" key="14">
    <source>
        <dbReference type="PROSITE" id="PS51030"/>
    </source>
</evidence>
<proteinExistence type="inferred from homology"/>
<dbReference type="InterPro" id="IPR000536">
    <property type="entry name" value="Nucl_hrmn_rcpt_lig-bd"/>
</dbReference>
<dbReference type="InterPro" id="IPR001723">
    <property type="entry name" value="Nuclear_hrmn_rcpt"/>
</dbReference>
<evidence type="ECO:0000313" key="16">
    <source>
        <dbReference type="EMBL" id="KAF1746972.1"/>
    </source>
</evidence>
<dbReference type="Proteomes" id="UP000483820">
    <property type="component" value="Chromosome X"/>
</dbReference>
<evidence type="ECO:0000256" key="3">
    <source>
        <dbReference type="ARBA" id="ARBA00022723"/>
    </source>
</evidence>
<keyword evidence="13" id="KW-0812">Transmembrane</keyword>
<dbReference type="Pfam" id="PF00104">
    <property type="entry name" value="Hormone_recep"/>
    <property type="match status" value="1"/>
</dbReference>
<organism evidence="16 17">
    <name type="scientific">Caenorhabditis remanei</name>
    <name type="common">Caenorhabditis vulgaris</name>
    <dbReference type="NCBI Taxonomy" id="31234"/>
    <lineage>
        <taxon>Eukaryota</taxon>
        <taxon>Metazoa</taxon>
        <taxon>Ecdysozoa</taxon>
        <taxon>Nematoda</taxon>
        <taxon>Chromadorea</taxon>
        <taxon>Rhabditida</taxon>
        <taxon>Rhabditina</taxon>
        <taxon>Rhabditomorpha</taxon>
        <taxon>Rhabditoidea</taxon>
        <taxon>Rhabditidae</taxon>
        <taxon>Peloderinae</taxon>
        <taxon>Caenorhabditis</taxon>
    </lineage>
</organism>
<accession>A0A6A5FWS5</accession>
<evidence type="ECO:0000259" key="15">
    <source>
        <dbReference type="PROSITE" id="PS51843"/>
    </source>
</evidence>
<reference evidence="16 17" key="1">
    <citation type="submission" date="2019-12" db="EMBL/GenBank/DDBJ databases">
        <title>Chromosome-level assembly of the Caenorhabditis remanei genome.</title>
        <authorList>
            <person name="Teterina A.A."/>
            <person name="Willis J.H."/>
            <person name="Phillips P.C."/>
        </authorList>
    </citation>
    <scope>NUCLEOTIDE SEQUENCE [LARGE SCALE GENOMIC DNA]</scope>
    <source>
        <strain evidence="16 17">PX506</strain>
        <tissue evidence="16">Whole organism</tissue>
    </source>
</reference>
<keyword evidence="6 11" id="KW-0805">Transcription regulation</keyword>
<evidence type="ECO:0000313" key="17">
    <source>
        <dbReference type="Proteomes" id="UP000483820"/>
    </source>
</evidence>
<dbReference type="PRINTS" id="PR00398">
    <property type="entry name" value="STRDHORMONER"/>
</dbReference>
<evidence type="ECO:0000256" key="13">
    <source>
        <dbReference type="SAM" id="Phobius"/>
    </source>
</evidence>
<name>A0A6A5FWS5_CAERE</name>
<dbReference type="Gene3D" id="1.10.565.10">
    <property type="entry name" value="Retinoid X Receptor"/>
    <property type="match status" value="1"/>
</dbReference>
<protein>
    <submittedName>
        <fullName evidence="16">Uncharacterized protein</fullName>
    </submittedName>
</protein>
<evidence type="ECO:0000256" key="4">
    <source>
        <dbReference type="ARBA" id="ARBA00022771"/>
    </source>
</evidence>
<feature type="region of interest" description="Disordered" evidence="12">
    <location>
        <begin position="18"/>
        <end position="57"/>
    </location>
</feature>
<dbReference type="SUPFAM" id="SSF48508">
    <property type="entry name" value="Nuclear receptor ligand-binding domain"/>
    <property type="match status" value="1"/>
</dbReference>
<evidence type="ECO:0000256" key="2">
    <source>
        <dbReference type="ARBA" id="ARBA00005993"/>
    </source>
</evidence>
<keyword evidence="7 11" id="KW-0238">DNA-binding</keyword>
<dbReference type="InterPro" id="IPR001628">
    <property type="entry name" value="Znf_hrmn_rcpt"/>
</dbReference>
<feature type="compositionally biased region" description="Low complexity" evidence="12">
    <location>
        <begin position="35"/>
        <end position="52"/>
    </location>
</feature>
<evidence type="ECO:0000256" key="11">
    <source>
        <dbReference type="RuleBase" id="RU004334"/>
    </source>
</evidence>
<evidence type="ECO:0000256" key="1">
    <source>
        <dbReference type="ARBA" id="ARBA00004123"/>
    </source>
</evidence>
<keyword evidence="13" id="KW-0472">Membrane</keyword>
<gene>
    <name evidence="16" type="ORF">GCK72_023430</name>
</gene>
<keyword evidence="3 11" id="KW-0479">Metal-binding</keyword>
<evidence type="ECO:0000256" key="10">
    <source>
        <dbReference type="ARBA" id="ARBA00023242"/>
    </source>
</evidence>